<keyword evidence="6" id="KW-1185">Reference proteome</keyword>
<evidence type="ECO:0000256" key="1">
    <source>
        <dbReference type="ARBA" id="ARBA00010928"/>
    </source>
</evidence>
<dbReference type="OrthoDB" id="9795543at2"/>
<dbReference type="InterPro" id="IPR036291">
    <property type="entry name" value="NAD(P)-bd_dom_sf"/>
</dbReference>
<feature type="domain" description="Gfo/Idh/MocA-like oxidoreductase N-terminal" evidence="3">
    <location>
        <begin position="38"/>
        <end position="161"/>
    </location>
</feature>
<organism evidence="5 6">
    <name type="scientific">Flavilitoribacter nigricans (strain ATCC 23147 / DSM 23189 / NBRC 102662 / NCIMB 1420 / SS-2)</name>
    <name type="common">Lewinella nigricans</name>
    <dbReference type="NCBI Taxonomy" id="1122177"/>
    <lineage>
        <taxon>Bacteria</taxon>
        <taxon>Pseudomonadati</taxon>
        <taxon>Bacteroidota</taxon>
        <taxon>Saprospiria</taxon>
        <taxon>Saprospirales</taxon>
        <taxon>Lewinellaceae</taxon>
        <taxon>Flavilitoribacter</taxon>
    </lineage>
</organism>
<dbReference type="PANTHER" id="PTHR22604:SF105">
    <property type="entry name" value="TRANS-1,2-DIHYDROBENZENE-1,2-DIOL DEHYDROGENASE"/>
    <property type="match status" value="1"/>
</dbReference>
<reference evidence="5 6" key="1">
    <citation type="submission" date="2017-10" db="EMBL/GenBank/DDBJ databases">
        <title>The draft genome sequence of Lewinella nigricans NBRC 102662.</title>
        <authorList>
            <person name="Wang K."/>
        </authorList>
    </citation>
    <scope>NUCLEOTIDE SEQUENCE [LARGE SCALE GENOMIC DNA]</scope>
    <source>
        <strain evidence="5 6">NBRC 102662</strain>
    </source>
</reference>
<dbReference type="AlphaFoldDB" id="A0A2D0NFK0"/>
<dbReference type="PRINTS" id="PR01775">
    <property type="entry name" value="GLFROXRDTASE"/>
</dbReference>
<evidence type="ECO:0000313" key="5">
    <source>
        <dbReference type="EMBL" id="PHN07274.1"/>
    </source>
</evidence>
<dbReference type="InterPro" id="IPR000683">
    <property type="entry name" value="Gfo/Idh/MocA-like_OxRdtase_N"/>
</dbReference>
<comment type="similarity">
    <text evidence="1">Belongs to the Gfo/Idh/MocA family.</text>
</comment>
<comment type="caution">
    <text evidence="5">The sequence shown here is derived from an EMBL/GenBank/DDBJ whole genome shotgun (WGS) entry which is preliminary data.</text>
</comment>
<dbReference type="Gene3D" id="3.30.360.10">
    <property type="entry name" value="Dihydrodipicolinate Reductase, domain 2"/>
    <property type="match status" value="1"/>
</dbReference>
<protein>
    <submittedName>
        <fullName evidence="5">Glucose-fructose oxidoreductase</fullName>
    </submittedName>
</protein>
<feature type="domain" description="GFO/IDH/MocA-like oxidoreductase" evidence="4">
    <location>
        <begin position="171"/>
        <end position="298"/>
    </location>
</feature>
<evidence type="ECO:0000259" key="3">
    <source>
        <dbReference type="Pfam" id="PF01408"/>
    </source>
</evidence>
<dbReference type="SUPFAM" id="SSF51735">
    <property type="entry name" value="NAD(P)-binding Rossmann-fold domains"/>
    <property type="match status" value="1"/>
</dbReference>
<dbReference type="InterPro" id="IPR055170">
    <property type="entry name" value="GFO_IDH_MocA-like_dom"/>
</dbReference>
<dbReference type="RefSeq" id="WP_099149203.1">
    <property type="nucleotide sequence ID" value="NZ_PDUD01000010.1"/>
</dbReference>
<dbReference type="Proteomes" id="UP000223913">
    <property type="component" value="Unassembled WGS sequence"/>
</dbReference>
<sequence>MDHKRRNFIRQSSMMGLAAMSLPLLNFGEKTGEEKQLGIALVGLGRYSTHQLAPALQHTKHCRLAAIVTGTPEKAEQWSKDYNIPEKNIYNYETFDQLKDNPEVDIIYIVLPNFMHAEYTIRAAKAGKHVICEKPMAMSVAEGKTMVEACKKAGVKLQVGYRLYYEPHHLESRRLGAEKVYGKVNLVEAGLGFSMADPKSWRLHKDKGGGGALVDLGLYAIQGARRVFGTDPMRVTAQGYVFQPDIFKGIYETMTWQMRFPDGGLSNHSTSYSTYLDRLYASAERGWWRLQPAFNATGAKGETRDGTMEIEAPTYQQTAQMDDFALAIKEKKTTKAPGEEGLKDLKIIEAIFKAAKTGKETEVEY</sequence>
<dbReference type="Gene3D" id="3.40.50.720">
    <property type="entry name" value="NAD(P)-binding Rossmann-like Domain"/>
    <property type="match status" value="1"/>
</dbReference>
<evidence type="ECO:0000313" key="6">
    <source>
        <dbReference type="Proteomes" id="UP000223913"/>
    </source>
</evidence>
<proteinExistence type="inferred from homology"/>
<dbReference type="InterPro" id="IPR008354">
    <property type="entry name" value="Glc-Fru_OxRdtase_bac"/>
</dbReference>
<dbReference type="Pfam" id="PF01408">
    <property type="entry name" value="GFO_IDH_MocA"/>
    <property type="match status" value="1"/>
</dbReference>
<keyword evidence="2" id="KW-0560">Oxidoreductase</keyword>
<dbReference type="Pfam" id="PF22725">
    <property type="entry name" value="GFO_IDH_MocA_C3"/>
    <property type="match status" value="1"/>
</dbReference>
<evidence type="ECO:0000256" key="2">
    <source>
        <dbReference type="ARBA" id="ARBA00023002"/>
    </source>
</evidence>
<name>A0A2D0NFK0_FLAN2</name>
<dbReference type="InterPro" id="IPR050984">
    <property type="entry name" value="Gfo/Idh/MocA_domain"/>
</dbReference>
<evidence type="ECO:0000259" key="4">
    <source>
        <dbReference type="Pfam" id="PF22725"/>
    </source>
</evidence>
<dbReference type="SUPFAM" id="SSF55347">
    <property type="entry name" value="Glyceraldehyde-3-phosphate dehydrogenase-like, C-terminal domain"/>
    <property type="match status" value="1"/>
</dbReference>
<dbReference type="EMBL" id="PDUD01000010">
    <property type="protein sequence ID" value="PHN07274.1"/>
    <property type="molecule type" value="Genomic_DNA"/>
</dbReference>
<dbReference type="GO" id="GO:0000166">
    <property type="term" value="F:nucleotide binding"/>
    <property type="evidence" value="ECO:0007669"/>
    <property type="project" value="InterPro"/>
</dbReference>
<gene>
    <name evidence="5" type="ORF">CRP01_06490</name>
</gene>
<dbReference type="PANTHER" id="PTHR22604">
    <property type="entry name" value="OXIDOREDUCTASES"/>
    <property type="match status" value="1"/>
</dbReference>
<accession>A0A2D0NFK0</accession>
<dbReference type="GO" id="GO:0016491">
    <property type="term" value="F:oxidoreductase activity"/>
    <property type="evidence" value="ECO:0007669"/>
    <property type="project" value="UniProtKB-KW"/>
</dbReference>